<feature type="domain" description="ABC transmembrane type-1" evidence="11">
    <location>
        <begin position="166"/>
        <end position="442"/>
    </location>
</feature>
<dbReference type="RefSeq" id="WP_045921976.1">
    <property type="nucleotide sequence ID" value="NZ_JBHTHW010000004.1"/>
</dbReference>
<comment type="subcellular location">
    <subcellularLocation>
        <location evidence="1">Cell membrane</location>
        <topology evidence="1">Multi-pass membrane protein</topology>
    </subcellularLocation>
</comment>
<dbReference type="GO" id="GO:0016887">
    <property type="term" value="F:ATP hydrolysis activity"/>
    <property type="evidence" value="ECO:0007669"/>
    <property type="project" value="InterPro"/>
</dbReference>
<dbReference type="Pfam" id="PF00664">
    <property type="entry name" value="ABC_membrane"/>
    <property type="match status" value="1"/>
</dbReference>
<dbReference type="InterPro" id="IPR003439">
    <property type="entry name" value="ABC_transporter-like_ATP-bd"/>
</dbReference>
<feature type="transmembrane region" description="Helical" evidence="9">
    <location>
        <begin position="413"/>
        <end position="434"/>
    </location>
</feature>
<dbReference type="Gene3D" id="3.40.50.300">
    <property type="entry name" value="P-loop containing nucleotide triphosphate hydrolases"/>
    <property type="match status" value="1"/>
</dbReference>
<keyword evidence="7 9" id="KW-1133">Transmembrane helix</keyword>
<evidence type="ECO:0000256" key="7">
    <source>
        <dbReference type="ARBA" id="ARBA00022989"/>
    </source>
</evidence>
<keyword evidence="5" id="KW-0645">Protease</keyword>
<dbReference type="InterPro" id="IPR005074">
    <property type="entry name" value="Peptidase_C39"/>
</dbReference>
<dbReference type="Pfam" id="PF03412">
    <property type="entry name" value="Peptidase_C39"/>
    <property type="match status" value="1"/>
</dbReference>
<keyword evidence="14" id="KW-1185">Reference proteome</keyword>
<dbReference type="PROSITE" id="PS50893">
    <property type="entry name" value="ABC_TRANSPORTER_2"/>
    <property type="match status" value="1"/>
</dbReference>
<dbReference type="InterPro" id="IPR027417">
    <property type="entry name" value="P-loop_NTPase"/>
</dbReference>
<dbReference type="EMBL" id="JXBZ01000002">
    <property type="protein sequence ID" value="KJY51009.1"/>
    <property type="molecule type" value="Genomic_DNA"/>
</dbReference>
<dbReference type="PANTHER" id="PTHR43394:SF1">
    <property type="entry name" value="ATP-BINDING CASSETTE SUB-FAMILY B MEMBER 10, MITOCHONDRIAL"/>
    <property type="match status" value="1"/>
</dbReference>
<dbReference type="SUPFAM" id="SSF52540">
    <property type="entry name" value="P-loop containing nucleoside triphosphate hydrolases"/>
    <property type="match status" value="1"/>
</dbReference>
<evidence type="ECO:0000256" key="2">
    <source>
        <dbReference type="ARBA" id="ARBA00022692"/>
    </source>
</evidence>
<dbReference type="SUPFAM" id="SSF90123">
    <property type="entry name" value="ABC transporter transmembrane region"/>
    <property type="match status" value="1"/>
</dbReference>
<evidence type="ECO:0000259" key="12">
    <source>
        <dbReference type="PROSITE" id="PS50990"/>
    </source>
</evidence>
<keyword evidence="2 9" id="KW-0812">Transmembrane</keyword>
<evidence type="ECO:0000259" key="10">
    <source>
        <dbReference type="PROSITE" id="PS50893"/>
    </source>
</evidence>
<sequence>MRLRKIYVSKLQTHDVGLAALLMVLRSFHQSVSVQDLQAELQKHPQKSSLERLQKTAQHLGLKAQIAQADWHMLDQPTLVYPWIAHVVKGNNVDYYYVILRAKKKYLLVADPDPQIGITRLSYKQFYREWTGNVLLIAPSNPPLTTSFRQLVISLITRHKLLTASLVIAALLEIAISVLTALAAEQLIDTYWPQKLLNTTVITIIGLMVAYLFQAVFHFLRHLFLEILDQHWTLDLILGLVQKLLNISPKMVSDHNWQQIVLLLNEGVTTGLKSVFNLLLDGGMVILLGIILAIQNSWLFVAALLILPITVLLSWWLNHHLLVWQAQQFDQKVVWNTDLHENVTQLETIAALGIAQQRYQKFDHDFTTWMRDRLGLKYQQQKQQALQLAASLILSGITLLLGSFLVWKNLLTIGQLVAFTILLFYFLALMQMLIKLQQSTMRWQKIWPQIKTWQQSQSITNPAATTLKLRGELTCQDVSFHYDQQSDLIKNLNLELPPQTKIAIVGRSGSGKSTLARLLAGLEMPTTGQVQLDGHNLAEVNPQVLQQQISYVTQVPRFFTGTLAENLQLGSTGHFSPEEIRTACQIVNLTETIENLPQKYQTVIDANASLLSGGQKQQLILAQTILAARPIVILDSAFNALDTLTQNRIWQYFLHSQQTVIVMTPNLELARKINKIAVLQAGSIKELGTQRELIKQQGEYYRLFKAARGKNYE</sequence>
<dbReference type="Pfam" id="PF00005">
    <property type="entry name" value="ABC_tran"/>
    <property type="match status" value="1"/>
</dbReference>
<evidence type="ECO:0000256" key="9">
    <source>
        <dbReference type="SAM" id="Phobius"/>
    </source>
</evidence>
<evidence type="ECO:0000256" key="3">
    <source>
        <dbReference type="ARBA" id="ARBA00022741"/>
    </source>
</evidence>
<proteinExistence type="predicted"/>
<evidence type="ECO:0000313" key="14">
    <source>
        <dbReference type="Proteomes" id="UP000033695"/>
    </source>
</evidence>
<name>A0A0F4KYG8_9LACO</name>
<dbReference type="PATRIC" id="fig|1218508.4.peg.52"/>
<feature type="transmembrane region" description="Helical" evidence="9">
    <location>
        <begin position="300"/>
        <end position="317"/>
    </location>
</feature>
<feature type="domain" description="ABC transporter" evidence="10">
    <location>
        <begin position="473"/>
        <end position="706"/>
    </location>
</feature>
<keyword evidence="4" id="KW-0378">Hydrolase</keyword>
<dbReference type="InterPro" id="IPR011527">
    <property type="entry name" value="ABC1_TM_dom"/>
</dbReference>
<dbReference type="GO" id="GO:0005524">
    <property type="term" value="F:ATP binding"/>
    <property type="evidence" value="ECO:0007669"/>
    <property type="project" value="UniProtKB-KW"/>
</dbReference>
<dbReference type="PROSITE" id="PS50990">
    <property type="entry name" value="PEPTIDASE_C39"/>
    <property type="match status" value="1"/>
</dbReference>
<comment type="caution">
    <text evidence="13">The sequence shown here is derived from an EMBL/GenBank/DDBJ whole genome shotgun (WGS) entry which is preliminary data.</text>
</comment>
<dbReference type="InterPro" id="IPR036640">
    <property type="entry name" value="ABC1_TM_sf"/>
</dbReference>
<keyword evidence="3" id="KW-0547">Nucleotide-binding</keyword>
<dbReference type="GO" id="GO:0006508">
    <property type="term" value="P:proteolysis"/>
    <property type="evidence" value="ECO:0007669"/>
    <property type="project" value="InterPro"/>
</dbReference>
<keyword evidence="5" id="KW-0788">Thiol protease</keyword>
<evidence type="ECO:0000259" key="11">
    <source>
        <dbReference type="PROSITE" id="PS50929"/>
    </source>
</evidence>
<dbReference type="STRING" id="1218508.JG29_00510"/>
<dbReference type="HOGENOM" id="CLU_000604_84_3_9"/>
<evidence type="ECO:0000256" key="1">
    <source>
        <dbReference type="ARBA" id="ARBA00004651"/>
    </source>
</evidence>
<reference evidence="13 14" key="1">
    <citation type="submission" date="2014-12" db="EMBL/GenBank/DDBJ databases">
        <title>Comparative genomics of the lactic acid bacteria isolated from the honey bee gut.</title>
        <authorList>
            <person name="Ellegaard K.M."/>
            <person name="Tamarit D."/>
            <person name="Javelind E."/>
            <person name="Olofsson T."/>
            <person name="Andersson S.G."/>
            <person name="Vasquez A."/>
        </authorList>
    </citation>
    <scope>NUCLEOTIDE SEQUENCE [LARGE SCALE GENOMIC DNA]</scope>
    <source>
        <strain evidence="13 14">Hon2</strain>
    </source>
</reference>
<keyword evidence="8 9" id="KW-0472">Membrane</keyword>
<dbReference type="Proteomes" id="UP000033695">
    <property type="component" value="Unassembled WGS sequence"/>
</dbReference>
<feature type="transmembrane region" description="Helical" evidence="9">
    <location>
        <begin position="385"/>
        <end position="407"/>
    </location>
</feature>
<dbReference type="GO" id="GO:0008234">
    <property type="term" value="F:cysteine-type peptidase activity"/>
    <property type="evidence" value="ECO:0007669"/>
    <property type="project" value="UniProtKB-KW"/>
</dbReference>
<gene>
    <name evidence="13" type="ORF">JG29_00510</name>
</gene>
<evidence type="ECO:0000256" key="6">
    <source>
        <dbReference type="ARBA" id="ARBA00022840"/>
    </source>
</evidence>
<evidence type="ECO:0000256" key="8">
    <source>
        <dbReference type="ARBA" id="ARBA00023136"/>
    </source>
</evidence>
<keyword evidence="6" id="KW-0067">ATP-binding</keyword>
<accession>A0A0F4KYG8</accession>
<dbReference type="AlphaFoldDB" id="A0A0F4KYG8"/>
<protein>
    <submittedName>
        <fullName evidence="13">Uncharacterized protein</fullName>
    </submittedName>
</protein>
<dbReference type="OrthoDB" id="9762778at2"/>
<dbReference type="Gene3D" id="1.20.1560.10">
    <property type="entry name" value="ABC transporter type 1, transmembrane domain"/>
    <property type="match status" value="1"/>
</dbReference>
<feature type="domain" description="Peptidase C39" evidence="12">
    <location>
        <begin position="10"/>
        <end position="137"/>
    </location>
</feature>
<organism evidence="13 14">
    <name type="scientific">Bombilactobacillus mellis</name>
    <dbReference type="NCBI Taxonomy" id="1218508"/>
    <lineage>
        <taxon>Bacteria</taxon>
        <taxon>Bacillati</taxon>
        <taxon>Bacillota</taxon>
        <taxon>Bacilli</taxon>
        <taxon>Lactobacillales</taxon>
        <taxon>Lactobacillaceae</taxon>
        <taxon>Bombilactobacillus</taxon>
    </lineage>
</organism>
<evidence type="ECO:0000256" key="4">
    <source>
        <dbReference type="ARBA" id="ARBA00022801"/>
    </source>
</evidence>
<feature type="transmembrane region" description="Helical" evidence="9">
    <location>
        <begin position="161"/>
        <end position="184"/>
    </location>
</feature>
<dbReference type="PANTHER" id="PTHR43394">
    <property type="entry name" value="ATP-DEPENDENT PERMEASE MDL1, MITOCHONDRIAL"/>
    <property type="match status" value="1"/>
</dbReference>
<dbReference type="GO" id="GO:0015421">
    <property type="term" value="F:ABC-type oligopeptide transporter activity"/>
    <property type="evidence" value="ECO:0007669"/>
    <property type="project" value="TreeGrafter"/>
</dbReference>
<evidence type="ECO:0000256" key="5">
    <source>
        <dbReference type="ARBA" id="ARBA00022807"/>
    </source>
</evidence>
<dbReference type="InterPro" id="IPR039421">
    <property type="entry name" value="Type_1_exporter"/>
</dbReference>
<feature type="transmembrane region" description="Helical" evidence="9">
    <location>
        <begin position="196"/>
        <end position="220"/>
    </location>
</feature>
<dbReference type="InterPro" id="IPR003593">
    <property type="entry name" value="AAA+_ATPase"/>
</dbReference>
<dbReference type="GO" id="GO:0005886">
    <property type="term" value="C:plasma membrane"/>
    <property type="evidence" value="ECO:0007669"/>
    <property type="project" value="UniProtKB-SubCell"/>
</dbReference>
<dbReference type="SMART" id="SM00382">
    <property type="entry name" value="AAA"/>
    <property type="match status" value="1"/>
</dbReference>
<feature type="transmembrane region" description="Helical" evidence="9">
    <location>
        <begin position="275"/>
        <end position="294"/>
    </location>
</feature>
<dbReference type="Gene3D" id="3.90.70.10">
    <property type="entry name" value="Cysteine proteinases"/>
    <property type="match status" value="1"/>
</dbReference>
<dbReference type="PROSITE" id="PS50929">
    <property type="entry name" value="ABC_TM1F"/>
    <property type="match status" value="1"/>
</dbReference>
<evidence type="ECO:0000313" key="13">
    <source>
        <dbReference type="EMBL" id="KJY51009.1"/>
    </source>
</evidence>